<dbReference type="STRING" id="995062.SAMN04489718_2235"/>
<evidence type="ECO:0000256" key="1">
    <source>
        <dbReference type="SAM" id="MobiDB-lite"/>
    </source>
</evidence>
<protein>
    <submittedName>
        <fullName evidence="3">Pimeloyl-ACP methyl ester carboxylesterase</fullName>
    </submittedName>
</protein>
<sequence length="256" mass="27687">MHYIESGTGPPLVLLHAFPVDARMWRGVRAELEEHCRVITPDQRGLGHSPLDGSAAPSLDLVADDLLALLDRLELPRVRLGGCSMGGYVAMSVLRKAPERVSGLLLSGTRADADGEQQRENRLRTAERAETEGTEGWLADNSLPGLLGETTRQQRTDVVDEARGLIEEQPPHGVAWAQRAMAARRDGFDVLRDYAGPALVLRGAEDGLTPVESARDMAVSLPNGRLVTLPGAGHLAPLEIPSGFANEVREWLAETE</sequence>
<dbReference type="InterPro" id="IPR050266">
    <property type="entry name" value="AB_hydrolase_sf"/>
</dbReference>
<feature type="region of interest" description="Disordered" evidence="1">
    <location>
        <begin position="110"/>
        <end position="145"/>
    </location>
</feature>
<dbReference type="InterPro" id="IPR000073">
    <property type="entry name" value="AB_hydrolase_1"/>
</dbReference>
<dbReference type="PRINTS" id="PR00111">
    <property type="entry name" value="ABHYDROLASE"/>
</dbReference>
<accession>A0A1H1DU61</accession>
<dbReference type="InterPro" id="IPR029058">
    <property type="entry name" value="AB_hydrolase_fold"/>
</dbReference>
<dbReference type="SUPFAM" id="SSF53474">
    <property type="entry name" value="alpha/beta-Hydrolases"/>
    <property type="match status" value="1"/>
</dbReference>
<name>A0A1H1DU61_9ACTN</name>
<dbReference type="AlphaFoldDB" id="A0A1H1DU61"/>
<dbReference type="EMBL" id="FNKO01000002">
    <property type="protein sequence ID" value="SDQ79957.1"/>
    <property type="molecule type" value="Genomic_DNA"/>
</dbReference>
<dbReference type="GO" id="GO:0003824">
    <property type="term" value="F:catalytic activity"/>
    <property type="evidence" value="ECO:0007669"/>
    <property type="project" value="UniProtKB-ARBA"/>
</dbReference>
<evidence type="ECO:0000313" key="4">
    <source>
        <dbReference type="Proteomes" id="UP000199301"/>
    </source>
</evidence>
<dbReference type="Gene3D" id="3.40.50.1820">
    <property type="entry name" value="alpha/beta hydrolase"/>
    <property type="match status" value="1"/>
</dbReference>
<evidence type="ECO:0000313" key="3">
    <source>
        <dbReference type="EMBL" id="SDQ79957.1"/>
    </source>
</evidence>
<feature type="domain" description="AB hydrolase-1" evidence="2">
    <location>
        <begin position="10"/>
        <end position="239"/>
    </location>
</feature>
<organism evidence="3 4">
    <name type="scientific">Actinopolyspora saharensis</name>
    <dbReference type="NCBI Taxonomy" id="995062"/>
    <lineage>
        <taxon>Bacteria</taxon>
        <taxon>Bacillati</taxon>
        <taxon>Actinomycetota</taxon>
        <taxon>Actinomycetes</taxon>
        <taxon>Actinopolysporales</taxon>
        <taxon>Actinopolysporaceae</taxon>
        <taxon>Actinopolyspora</taxon>
    </lineage>
</organism>
<dbReference type="Proteomes" id="UP000199301">
    <property type="component" value="Unassembled WGS sequence"/>
</dbReference>
<keyword evidence="4" id="KW-1185">Reference proteome</keyword>
<dbReference type="RefSeq" id="WP_092523616.1">
    <property type="nucleotide sequence ID" value="NZ_FNKO01000002.1"/>
</dbReference>
<proteinExistence type="predicted"/>
<gene>
    <name evidence="3" type="ORF">SAMN04489718_2235</name>
</gene>
<reference evidence="4" key="1">
    <citation type="submission" date="2016-10" db="EMBL/GenBank/DDBJ databases">
        <authorList>
            <person name="Varghese N."/>
            <person name="Submissions S."/>
        </authorList>
    </citation>
    <scope>NUCLEOTIDE SEQUENCE [LARGE SCALE GENOMIC DNA]</scope>
    <source>
        <strain evidence="4">DSM 45459</strain>
    </source>
</reference>
<evidence type="ECO:0000259" key="2">
    <source>
        <dbReference type="Pfam" id="PF00561"/>
    </source>
</evidence>
<dbReference type="PANTHER" id="PTHR43798">
    <property type="entry name" value="MONOACYLGLYCEROL LIPASE"/>
    <property type="match status" value="1"/>
</dbReference>
<dbReference type="Pfam" id="PF00561">
    <property type="entry name" value="Abhydrolase_1"/>
    <property type="match status" value="1"/>
</dbReference>
<dbReference type="OrthoDB" id="495620at2"/>
<feature type="compositionally biased region" description="Basic and acidic residues" evidence="1">
    <location>
        <begin position="111"/>
        <end position="131"/>
    </location>
</feature>